<sequence>MTDSPEHPDNPDLLIKPKTEMCHSIHMQKWLGGLYAYKGFLLLFGVYMAYETRNVKIAALNDSQYIGMSVYNVVIISIIVVVISNIVMKEHTLVYVLIASLILLSTTVTLCFTFVPKILTIVKCPDGDPVLEATGLKMESRTRRFAGEDRRELLYRAEVQNRVYKRELTQLDKELNRLQHLLELPIEPYQRISEELLHLLPESNVDATPQSVRKSRQARCQARRRDTADDNSTCHMSLDMSEIDEALTDVPDIDSCQGILARQAKRKLDREDSGIHTMSFRSGSNRINHESDSETSEYLLAMAAPQLPPAADTEVRTYRFRSPRADAVGRSHDYLELTSAGPLDEIDESAEDRRRSDDHYRVDNGVSLAGLFSSTIPTAPNAKTTKLDLPLTFENTRAIRGVPPPPTSSSRGKPAKGSAIAALCARTIPDEVKKQRREKLCKNLDRIQSELNRLEDTVTYV</sequence>
<evidence type="ECO:0000256" key="9">
    <source>
        <dbReference type="SAM" id="Coils"/>
    </source>
</evidence>
<evidence type="ECO:0000256" key="6">
    <source>
        <dbReference type="ARBA" id="ARBA00023170"/>
    </source>
</evidence>
<feature type="transmembrane region" description="Helical" evidence="11">
    <location>
        <begin position="70"/>
        <end position="87"/>
    </location>
</feature>
<evidence type="ECO:0000313" key="13">
    <source>
        <dbReference type="Proteomes" id="UP000695022"/>
    </source>
</evidence>
<feature type="transmembrane region" description="Helical" evidence="11">
    <location>
        <begin position="94"/>
        <end position="115"/>
    </location>
</feature>
<reference evidence="14" key="1">
    <citation type="submission" date="2025-08" db="UniProtKB">
        <authorList>
            <consortium name="RefSeq"/>
        </authorList>
    </citation>
    <scope>IDENTIFICATION</scope>
</reference>
<keyword evidence="6" id="KW-0675">Receptor</keyword>
<protein>
    <submittedName>
        <fullName evidence="14">Uncharacterized protein LOC106815477</fullName>
    </submittedName>
</protein>
<name>A0ABM1ETA7_PRICU</name>
<gene>
    <name evidence="14" type="primary">LOC106815477</name>
</gene>
<keyword evidence="7" id="KW-0325">Glycoprotein</keyword>
<dbReference type="GeneID" id="106815477"/>
<evidence type="ECO:0000259" key="12">
    <source>
        <dbReference type="PROSITE" id="PS50259"/>
    </source>
</evidence>
<evidence type="ECO:0000256" key="2">
    <source>
        <dbReference type="ARBA" id="ARBA00022692"/>
    </source>
</evidence>
<evidence type="ECO:0000256" key="11">
    <source>
        <dbReference type="SAM" id="Phobius"/>
    </source>
</evidence>
<keyword evidence="5 11" id="KW-0472">Membrane</keyword>
<comment type="subcellular location">
    <subcellularLocation>
        <location evidence="1">Membrane</location>
        <topology evidence="1">Multi-pass membrane protein</topology>
    </subcellularLocation>
</comment>
<organism evidence="13 14">
    <name type="scientific">Priapulus caudatus</name>
    <name type="common">Priapulid worm</name>
    <dbReference type="NCBI Taxonomy" id="37621"/>
    <lineage>
        <taxon>Eukaryota</taxon>
        <taxon>Metazoa</taxon>
        <taxon>Ecdysozoa</taxon>
        <taxon>Scalidophora</taxon>
        <taxon>Priapulida</taxon>
        <taxon>Priapulimorpha</taxon>
        <taxon>Priapulimorphida</taxon>
        <taxon>Priapulidae</taxon>
        <taxon>Priapulus</taxon>
    </lineage>
</organism>
<evidence type="ECO:0000256" key="4">
    <source>
        <dbReference type="ARBA" id="ARBA00023040"/>
    </source>
</evidence>
<dbReference type="PROSITE" id="PS50259">
    <property type="entry name" value="G_PROTEIN_RECEP_F3_4"/>
    <property type="match status" value="1"/>
</dbReference>
<feature type="transmembrane region" description="Helical" evidence="11">
    <location>
        <begin position="30"/>
        <end position="50"/>
    </location>
</feature>
<keyword evidence="9" id="KW-0175">Coiled coil</keyword>
<dbReference type="PANTHER" id="PTHR10519:SF20">
    <property type="entry name" value="G-PROTEIN COUPLED RECEPTOR 156-RELATED"/>
    <property type="match status" value="1"/>
</dbReference>
<evidence type="ECO:0000256" key="1">
    <source>
        <dbReference type="ARBA" id="ARBA00004141"/>
    </source>
</evidence>
<keyword evidence="4" id="KW-0297">G-protein coupled receptor</keyword>
<dbReference type="PANTHER" id="PTHR10519">
    <property type="entry name" value="GABA-B RECEPTOR"/>
    <property type="match status" value="1"/>
</dbReference>
<dbReference type="Proteomes" id="UP000695022">
    <property type="component" value="Unplaced"/>
</dbReference>
<feature type="domain" description="G-protein coupled receptors family 3 profile" evidence="12">
    <location>
        <begin position="1"/>
        <end position="126"/>
    </location>
</feature>
<feature type="region of interest" description="Disordered" evidence="10">
    <location>
        <begin position="207"/>
        <end position="232"/>
    </location>
</feature>
<keyword evidence="13" id="KW-1185">Reference proteome</keyword>
<evidence type="ECO:0000256" key="10">
    <source>
        <dbReference type="SAM" id="MobiDB-lite"/>
    </source>
</evidence>
<dbReference type="RefSeq" id="XP_014675428.1">
    <property type="nucleotide sequence ID" value="XM_014819942.1"/>
</dbReference>
<evidence type="ECO:0000313" key="14">
    <source>
        <dbReference type="RefSeq" id="XP_014675428.1"/>
    </source>
</evidence>
<keyword evidence="8" id="KW-0807">Transducer</keyword>
<accession>A0ABM1ETA7</accession>
<dbReference type="PRINTS" id="PR01176">
    <property type="entry name" value="GABABRECEPTR"/>
</dbReference>
<dbReference type="Pfam" id="PF00003">
    <property type="entry name" value="7tm_3"/>
    <property type="match status" value="1"/>
</dbReference>
<evidence type="ECO:0000256" key="7">
    <source>
        <dbReference type="ARBA" id="ARBA00023180"/>
    </source>
</evidence>
<keyword evidence="2 11" id="KW-0812">Transmembrane</keyword>
<keyword evidence="3 11" id="KW-1133">Transmembrane helix</keyword>
<evidence type="ECO:0000256" key="8">
    <source>
        <dbReference type="ARBA" id="ARBA00023224"/>
    </source>
</evidence>
<dbReference type="InterPro" id="IPR017978">
    <property type="entry name" value="GPCR_3_C"/>
</dbReference>
<proteinExistence type="predicted"/>
<dbReference type="InterPro" id="IPR002455">
    <property type="entry name" value="GPCR3_GABA-B"/>
</dbReference>
<feature type="coiled-coil region" evidence="9">
    <location>
        <begin position="154"/>
        <end position="181"/>
    </location>
</feature>
<evidence type="ECO:0000256" key="5">
    <source>
        <dbReference type="ARBA" id="ARBA00023136"/>
    </source>
</evidence>
<evidence type="ECO:0000256" key="3">
    <source>
        <dbReference type="ARBA" id="ARBA00022989"/>
    </source>
</evidence>